<feature type="region of interest" description="Disordered" evidence="1">
    <location>
        <begin position="144"/>
        <end position="417"/>
    </location>
</feature>
<evidence type="ECO:0000313" key="2">
    <source>
        <dbReference type="EMBL" id="SIR87458.1"/>
    </source>
</evidence>
<feature type="compositionally biased region" description="Basic and acidic residues" evidence="1">
    <location>
        <begin position="360"/>
        <end position="383"/>
    </location>
</feature>
<evidence type="ECO:0000256" key="1">
    <source>
        <dbReference type="SAM" id="MobiDB-lite"/>
    </source>
</evidence>
<proteinExistence type="predicted"/>
<comment type="caution">
    <text evidence="2">The sequence shown here is derived from an EMBL/GenBank/DDBJ whole genome shotgun (WGS) entry which is preliminary data.</text>
</comment>
<feature type="compositionally biased region" description="Polar residues" evidence="1">
    <location>
        <begin position="221"/>
        <end position="246"/>
    </location>
</feature>
<dbReference type="AlphaFoldDB" id="A0A9X8RCH3"/>
<protein>
    <recommendedName>
        <fullName evidence="4">Spore coat protein B</fullName>
    </recommendedName>
</protein>
<reference evidence="2 3" key="1">
    <citation type="submission" date="2017-01" db="EMBL/GenBank/DDBJ databases">
        <authorList>
            <person name="Varghese N."/>
            <person name="Submissions S."/>
        </authorList>
    </citation>
    <scope>NUCLEOTIDE SEQUENCE [LARGE SCALE GENOMIC DNA]</scope>
    <source>
        <strain evidence="2 3">RUG2-6</strain>
    </source>
</reference>
<gene>
    <name evidence="2" type="ORF">SAMN05878482_106330</name>
</gene>
<evidence type="ECO:0000313" key="3">
    <source>
        <dbReference type="Proteomes" id="UP000185829"/>
    </source>
</evidence>
<dbReference type="RefSeq" id="WP_076370482.1">
    <property type="nucleotide sequence ID" value="NZ_FTMX01000006.1"/>
</dbReference>
<sequence>MKKQNFQEALNSLIGFNISIISDDKTVHDGVVLDVKSDFIVIQINPNKQCYFNLNQVYALSKNTKEFQAQILDHELTQKQSFTELINELQGHWVTVNKDNNLSFDGFLSTVTNNYIVLLNKDKQLYVQLSNILYIFKGIDKKESSENKQQENKDEKTENKQSEGDQVKESDSILKEDTEINSKGEEEPVDQKQEQDILTIGKEEPTSAPPEVLSDVKEEPTVQSTVNQVDKDQSNVQESTDQYTEQKSPESKKENPTATNPVHPEVLSDVKEEPTVHSTVNEVKKNQSNVKKSTDKNKKQKSRKKKKKESKKENPTASNPAPPEVLSNVKEEPTVQSTIKKVSKNQSNVKKSTDKHKKQKSQEKKKKESKKENPSVTNKKDIQEAIQENPTGEFRNSSPEEMNEQSAKKNNLKEKRKLIDKKCYELMKSTEKVYAENGKRKTEYYSLMKFAERMKGKLKAKRVKP</sequence>
<name>A0A9X8RCH3_9BACI</name>
<accession>A0A9X8RCH3</accession>
<dbReference type="Proteomes" id="UP000185829">
    <property type="component" value="Unassembled WGS sequence"/>
</dbReference>
<feature type="compositionally biased region" description="Polar residues" evidence="1">
    <location>
        <begin position="276"/>
        <end position="290"/>
    </location>
</feature>
<feature type="compositionally biased region" description="Basic and acidic residues" evidence="1">
    <location>
        <begin position="266"/>
        <end position="275"/>
    </location>
</feature>
<feature type="compositionally biased region" description="Basic and acidic residues" evidence="1">
    <location>
        <begin position="144"/>
        <end position="205"/>
    </location>
</feature>
<organism evidence="2 3">
    <name type="scientific">Peribacillus simplex</name>
    <dbReference type="NCBI Taxonomy" id="1478"/>
    <lineage>
        <taxon>Bacteria</taxon>
        <taxon>Bacillati</taxon>
        <taxon>Bacillota</taxon>
        <taxon>Bacilli</taxon>
        <taxon>Bacillales</taxon>
        <taxon>Bacillaceae</taxon>
        <taxon>Peribacillus</taxon>
    </lineage>
</organism>
<feature type="compositionally biased region" description="Basic residues" evidence="1">
    <location>
        <begin position="298"/>
        <end position="309"/>
    </location>
</feature>
<feature type="compositionally biased region" description="Polar residues" evidence="1">
    <location>
        <begin position="386"/>
        <end position="409"/>
    </location>
</feature>
<evidence type="ECO:0008006" key="4">
    <source>
        <dbReference type="Google" id="ProtNLM"/>
    </source>
</evidence>
<dbReference type="EMBL" id="FTMX01000006">
    <property type="protein sequence ID" value="SIR87458.1"/>
    <property type="molecule type" value="Genomic_DNA"/>
</dbReference>